<proteinExistence type="predicted"/>
<reference evidence="1" key="1">
    <citation type="submission" date="2020-05" db="EMBL/GenBank/DDBJ databases">
        <authorList>
            <person name="Chiriac C."/>
            <person name="Salcher M."/>
            <person name="Ghai R."/>
            <person name="Kavagutti S V."/>
        </authorList>
    </citation>
    <scope>NUCLEOTIDE SEQUENCE</scope>
</reference>
<protein>
    <submittedName>
        <fullName evidence="1">Uncharacterized protein</fullName>
    </submittedName>
</protein>
<accession>A0A6J5SRK1</accession>
<dbReference type="EMBL" id="LR797468">
    <property type="protein sequence ID" value="CAB4218093.1"/>
    <property type="molecule type" value="Genomic_DNA"/>
</dbReference>
<name>A0A6J5SRK1_9CAUD</name>
<sequence length="72" mass="8219">MQFEHLGFYKEYYVGNKFIGKIETRKDREEIGYSGRKKELLSADVDLGKGKKLKAGAEVITMIYPLCGKSIK</sequence>
<evidence type="ECO:0000313" key="1">
    <source>
        <dbReference type="EMBL" id="CAB4218093.1"/>
    </source>
</evidence>
<organism evidence="1">
    <name type="scientific">uncultured Caudovirales phage</name>
    <dbReference type="NCBI Taxonomy" id="2100421"/>
    <lineage>
        <taxon>Viruses</taxon>
        <taxon>Duplodnaviria</taxon>
        <taxon>Heunggongvirae</taxon>
        <taxon>Uroviricota</taxon>
        <taxon>Caudoviricetes</taxon>
        <taxon>Peduoviridae</taxon>
        <taxon>Maltschvirus</taxon>
        <taxon>Maltschvirus maltsch</taxon>
    </lineage>
</organism>
<gene>
    <name evidence="1" type="ORF">UFOVP1605_4</name>
</gene>